<dbReference type="GO" id="GO:0051880">
    <property type="term" value="F:G-quadruplex DNA binding"/>
    <property type="evidence" value="ECO:0007669"/>
    <property type="project" value="TreeGrafter"/>
</dbReference>
<dbReference type="GO" id="GO:0006302">
    <property type="term" value="P:double-strand break repair"/>
    <property type="evidence" value="ECO:0007669"/>
    <property type="project" value="TreeGrafter"/>
</dbReference>
<dbReference type="GO" id="GO:0070192">
    <property type="term" value="P:chromosome organization involved in meiotic cell cycle"/>
    <property type="evidence" value="ECO:0007669"/>
    <property type="project" value="TreeGrafter"/>
</dbReference>
<dbReference type="AlphaFoldDB" id="A0A833VUK4"/>
<dbReference type="GO" id="GO:0000794">
    <property type="term" value="C:condensed nuclear chromosome"/>
    <property type="evidence" value="ECO:0007669"/>
    <property type="project" value="TreeGrafter"/>
</dbReference>
<dbReference type="Proteomes" id="UP000602510">
    <property type="component" value="Unassembled WGS sequence"/>
</dbReference>
<dbReference type="EMBL" id="JAACNO010003188">
    <property type="protein sequence ID" value="KAF4128167.1"/>
    <property type="molecule type" value="Genomic_DNA"/>
</dbReference>
<reference evidence="2" key="1">
    <citation type="submission" date="2020-04" db="EMBL/GenBank/DDBJ databases">
        <title>Hybrid Assembly of Korean Phytophthora infestans isolates.</title>
        <authorList>
            <person name="Prokchorchik M."/>
            <person name="Lee Y."/>
            <person name="Seo J."/>
            <person name="Cho J.-H."/>
            <person name="Park Y.-E."/>
            <person name="Jang D.-C."/>
            <person name="Im J.-S."/>
            <person name="Choi J.-G."/>
            <person name="Park H.-J."/>
            <person name="Lee G.-B."/>
            <person name="Lee Y.-G."/>
            <person name="Hong S.-Y."/>
            <person name="Cho K."/>
            <person name="Sohn K.H."/>
        </authorList>
    </citation>
    <scope>NUCLEOTIDE SEQUENCE</scope>
    <source>
        <strain evidence="2">KR_1_A1</strain>
        <strain evidence="3">KR_2_A2</strain>
    </source>
</reference>
<evidence type="ECO:0000313" key="4">
    <source>
        <dbReference type="Proteomes" id="UP000602510"/>
    </source>
</evidence>
<dbReference type="GO" id="GO:0007004">
    <property type="term" value="P:telomere maintenance via telomerase"/>
    <property type="evidence" value="ECO:0007669"/>
    <property type="project" value="TreeGrafter"/>
</dbReference>
<dbReference type="GO" id="GO:0030870">
    <property type="term" value="C:Mre11 complex"/>
    <property type="evidence" value="ECO:0007669"/>
    <property type="project" value="TreeGrafter"/>
</dbReference>
<dbReference type="PANTHER" id="PTHR18867">
    <property type="entry name" value="RAD50"/>
    <property type="match status" value="1"/>
</dbReference>
<dbReference type="GO" id="GO:0043047">
    <property type="term" value="F:single-stranded telomeric DNA binding"/>
    <property type="evidence" value="ECO:0007669"/>
    <property type="project" value="TreeGrafter"/>
</dbReference>
<dbReference type="Gene3D" id="1.20.58.60">
    <property type="match status" value="1"/>
</dbReference>
<organism evidence="2 4">
    <name type="scientific">Phytophthora infestans</name>
    <name type="common">Potato late blight agent</name>
    <name type="synonym">Botrytis infestans</name>
    <dbReference type="NCBI Taxonomy" id="4787"/>
    <lineage>
        <taxon>Eukaryota</taxon>
        <taxon>Sar</taxon>
        <taxon>Stramenopiles</taxon>
        <taxon>Oomycota</taxon>
        <taxon>Peronosporomycetes</taxon>
        <taxon>Peronosporales</taxon>
        <taxon>Peronosporaceae</taxon>
        <taxon>Phytophthora</taxon>
    </lineage>
</organism>
<name>A0A833VUK4_PHYIN</name>
<comment type="caution">
    <text evidence="2">The sequence shown here is derived from an EMBL/GenBank/DDBJ whole genome shotgun (WGS) entry which is preliminary data.</text>
</comment>
<evidence type="ECO:0000313" key="3">
    <source>
        <dbReference type="EMBL" id="KAF4128167.1"/>
    </source>
</evidence>
<keyword evidence="4" id="KW-1185">Reference proteome</keyword>
<dbReference type="GO" id="GO:0003691">
    <property type="term" value="F:double-stranded telomeric DNA binding"/>
    <property type="evidence" value="ECO:0007669"/>
    <property type="project" value="TreeGrafter"/>
</dbReference>
<evidence type="ECO:0000256" key="1">
    <source>
        <dbReference type="SAM" id="Coils"/>
    </source>
</evidence>
<feature type="coiled-coil region" evidence="1">
    <location>
        <begin position="54"/>
        <end position="112"/>
    </location>
</feature>
<dbReference type="PANTHER" id="PTHR18867:SF12">
    <property type="entry name" value="DNA REPAIR PROTEIN RAD50"/>
    <property type="match status" value="1"/>
</dbReference>
<sequence>MNTSCSSTQQKWFKKRFENIFESARYTKALEAIRKLKKARLDNAKDYKRDLNVLTAHTKTAEEIRDKIERMQERLQEVAEEGEEADGKIARAQETLKELQQLQEKLRCFHLQLEIRQEDVATKEQSVRSAYNKIEKIMSDTDEELQSCLNNYDATIENHRTNEEYVALRNEKTRVETNIGMYQKMVADLIDTASKLSTKYRFHLQPLTSQQEDISSFLAEFRSVVKDSKKR</sequence>
<accession>A0A833VUK4</accession>
<dbReference type="Proteomes" id="UP000704712">
    <property type="component" value="Unassembled WGS sequence"/>
</dbReference>
<dbReference type="EMBL" id="WSZM01000820">
    <property type="protein sequence ID" value="KAF4029389.1"/>
    <property type="molecule type" value="Genomic_DNA"/>
</dbReference>
<protein>
    <submittedName>
        <fullName evidence="2">Uncharacterized protein</fullName>
    </submittedName>
</protein>
<dbReference type="GO" id="GO:0000722">
    <property type="term" value="P:telomere maintenance via recombination"/>
    <property type="evidence" value="ECO:0007669"/>
    <property type="project" value="TreeGrafter"/>
</dbReference>
<proteinExistence type="predicted"/>
<keyword evidence="1" id="KW-0175">Coiled coil</keyword>
<evidence type="ECO:0000313" key="2">
    <source>
        <dbReference type="EMBL" id="KAF4029389.1"/>
    </source>
</evidence>
<gene>
    <name evidence="2" type="ORF">GN244_ATG18887</name>
    <name evidence="3" type="ORF">GN958_ATG22713</name>
</gene>